<reference evidence="4" key="1">
    <citation type="journal article" date="2021" name="Nat. Commun.">
        <title>Genomic analyses provide insights into spinach domestication and the genetic basis of agronomic traits.</title>
        <authorList>
            <person name="Cai X."/>
            <person name="Sun X."/>
            <person name="Xu C."/>
            <person name="Sun H."/>
            <person name="Wang X."/>
            <person name="Ge C."/>
            <person name="Zhang Z."/>
            <person name="Wang Q."/>
            <person name="Fei Z."/>
            <person name="Jiao C."/>
            <person name="Wang Q."/>
        </authorList>
    </citation>
    <scope>NUCLEOTIDE SEQUENCE [LARGE SCALE GENOMIC DNA]</scope>
    <source>
        <strain evidence="4">cv. Varoflay</strain>
    </source>
</reference>
<dbReference type="SUPFAM" id="SSF52833">
    <property type="entry name" value="Thioredoxin-like"/>
    <property type="match status" value="1"/>
</dbReference>
<dbReference type="Pfam" id="PF13410">
    <property type="entry name" value="GST_C_2"/>
    <property type="match status" value="1"/>
</dbReference>
<dbReference type="PANTHER" id="PTHR44328:SF16">
    <property type="entry name" value="PROTEIN IN2-1 HOMOLOG B"/>
    <property type="match status" value="1"/>
</dbReference>
<dbReference type="InterPro" id="IPR044629">
    <property type="entry name" value="GSTL1/2/3"/>
</dbReference>
<feature type="domain" description="GST C-terminal" evidence="3">
    <location>
        <begin position="82"/>
        <end position="237"/>
    </location>
</feature>
<evidence type="ECO:0000259" key="2">
    <source>
        <dbReference type="PROSITE" id="PS50404"/>
    </source>
</evidence>
<dbReference type="InterPro" id="IPR010987">
    <property type="entry name" value="Glutathione-S-Trfase_C-like"/>
</dbReference>
<dbReference type="InterPro" id="IPR040079">
    <property type="entry name" value="Glutathione_S-Trfase"/>
</dbReference>
<dbReference type="OrthoDB" id="4951845at2759"/>
<dbReference type="GO" id="GO:0004364">
    <property type="term" value="F:glutathione transferase activity"/>
    <property type="evidence" value="ECO:0000318"/>
    <property type="project" value="GO_Central"/>
</dbReference>
<proteinExistence type="predicted"/>
<evidence type="ECO:0000259" key="3">
    <source>
        <dbReference type="PROSITE" id="PS50405"/>
    </source>
</evidence>
<dbReference type="GO" id="GO:0045174">
    <property type="term" value="F:glutathione dehydrogenase (ascorbate) activity"/>
    <property type="evidence" value="ECO:0007669"/>
    <property type="project" value="UniProtKB-ARBA"/>
</dbReference>
<dbReference type="InterPro" id="IPR036249">
    <property type="entry name" value="Thioredoxin-like_sf"/>
</dbReference>
<dbReference type="PRINTS" id="PR01625">
    <property type="entry name" value="GSTRNSFRASEO"/>
</dbReference>
<dbReference type="Gene3D" id="1.20.1050.10">
    <property type="match status" value="1"/>
</dbReference>
<dbReference type="PROSITE" id="PS50405">
    <property type="entry name" value="GST_CTER"/>
    <property type="match status" value="1"/>
</dbReference>
<dbReference type="FunFam" id="3.40.30.10:FF:000091">
    <property type="entry name" value="Glutathione S-transferase L2, chloroplastic"/>
    <property type="match status" value="1"/>
</dbReference>
<dbReference type="SFLD" id="SFLDS00019">
    <property type="entry name" value="Glutathione_Transferase_(cytos"/>
    <property type="match status" value="1"/>
</dbReference>
<evidence type="ECO:0000313" key="5">
    <source>
        <dbReference type="RefSeq" id="XP_021861356.1"/>
    </source>
</evidence>
<dbReference type="Proteomes" id="UP000813463">
    <property type="component" value="Chromosome 6"/>
</dbReference>
<dbReference type="KEGG" id="soe:110800351"/>
<keyword evidence="1" id="KW-0560">Oxidoreductase</keyword>
<dbReference type="InterPro" id="IPR036282">
    <property type="entry name" value="Glutathione-S-Trfase_C_sf"/>
</dbReference>
<sequence length="240" mass="28186">MATQEIQEVLPPFLTSNSDPPAVFDGTTRLYTTYYCPFAQRAWLARNYKGLHDTMELVPIDLDDRPTWYKEMVYPANKVPALEHKKKIIGESLDLIRYIDANFEGPSLFPDDPAKKEYTDELFVYSDKWNPTLFFYLRGTRSEDEMRTCFDKLEECFLKYNHEGPFLLGAQFSAADVVYAPFVQRYYPLFIDLHKYDITQGRPKLAAWLKALDSVEAFRQTKWDDELNIKIYKRRNLGIV</sequence>
<reference evidence="5" key="2">
    <citation type="submission" date="2025-08" db="UniProtKB">
        <authorList>
            <consortium name="RefSeq"/>
        </authorList>
    </citation>
    <scope>IDENTIFICATION</scope>
    <source>
        <tissue evidence="5">Leaf</tissue>
    </source>
</reference>
<dbReference type="GeneID" id="110800351"/>
<evidence type="ECO:0000313" key="4">
    <source>
        <dbReference type="Proteomes" id="UP000813463"/>
    </source>
</evidence>
<dbReference type="InterPro" id="IPR004045">
    <property type="entry name" value="Glutathione_S-Trfase_N"/>
</dbReference>
<name>A0A9R0K7E5_SPIOL</name>
<dbReference type="AlphaFoldDB" id="A0A9R0K7E5"/>
<dbReference type="PROSITE" id="PS50404">
    <property type="entry name" value="GST_NTER"/>
    <property type="match status" value="1"/>
</dbReference>
<dbReference type="Pfam" id="PF13417">
    <property type="entry name" value="GST_N_3"/>
    <property type="match status" value="1"/>
</dbReference>
<dbReference type="Gene3D" id="3.40.30.10">
    <property type="entry name" value="Glutaredoxin"/>
    <property type="match status" value="1"/>
</dbReference>
<dbReference type="SFLD" id="SFLDG00358">
    <property type="entry name" value="Main_(cytGST)"/>
    <property type="match status" value="1"/>
</dbReference>
<dbReference type="InterPro" id="IPR005442">
    <property type="entry name" value="GST_omega"/>
</dbReference>
<evidence type="ECO:0000256" key="1">
    <source>
        <dbReference type="ARBA" id="ARBA00023002"/>
    </source>
</evidence>
<keyword evidence="4" id="KW-1185">Reference proteome</keyword>
<dbReference type="RefSeq" id="XP_021861356.1">
    <property type="nucleotide sequence ID" value="XM_022005664.2"/>
</dbReference>
<feature type="domain" description="GST N-terminal" evidence="2">
    <location>
        <begin position="26"/>
        <end position="107"/>
    </location>
</feature>
<gene>
    <name evidence="5" type="primary">LOC110800351</name>
</gene>
<organism evidence="4 5">
    <name type="scientific">Spinacia oleracea</name>
    <name type="common">Spinach</name>
    <dbReference type="NCBI Taxonomy" id="3562"/>
    <lineage>
        <taxon>Eukaryota</taxon>
        <taxon>Viridiplantae</taxon>
        <taxon>Streptophyta</taxon>
        <taxon>Embryophyta</taxon>
        <taxon>Tracheophyta</taxon>
        <taxon>Spermatophyta</taxon>
        <taxon>Magnoliopsida</taxon>
        <taxon>eudicotyledons</taxon>
        <taxon>Gunneridae</taxon>
        <taxon>Pentapetalae</taxon>
        <taxon>Caryophyllales</taxon>
        <taxon>Chenopodiaceae</taxon>
        <taxon>Chenopodioideae</taxon>
        <taxon>Anserineae</taxon>
        <taxon>Spinacia</taxon>
    </lineage>
</organism>
<dbReference type="GO" id="GO:0005737">
    <property type="term" value="C:cytoplasm"/>
    <property type="evidence" value="ECO:0007669"/>
    <property type="project" value="InterPro"/>
</dbReference>
<accession>A0A9R0K7E5</accession>
<dbReference type="PANTHER" id="PTHR44328">
    <property type="entry name" value="GLUTATHIONE S-TRANSFERASE L1"/>
    <property type="match status" value="1"/>
</dbReference>
<protein>
    <submittedName>
        <fullName evidence="5">Protein IN2-1 homolog B</fullName>
    </submittedName>
</protein>
<dbReference type="SUPFAM" id="SSF47616">
    <property type="entry name" value="GST C-terminal domain-like"/>
    <property type="match status" value="1"/>
</dbReference>